<dbReference type="RefSeq" id="WP_108916945.1">
    <property type="nucleotide sequence ID" value="NZ_BGJY01000012.1"/>
</dbReference>
<evidence type="ECO:0000259" key="6">
    <source>
        <dbReference type="PROSITE" id="PS50111"/>
    </source>
</evidence>
<accession>A0A2U1SRL1</accession>
<dbReference type="PANTHER" id="PTHR43531:SF11">
    <property type="entry name" value="METHYL-ACCEPTING CHEMOTAXIS PROTEIN 3"/>
    <property type="match status" value="1"/>
</dbReference>
<protein>
    <submittedName>
        <fullName evidence="8">Methyl-accepting chemotaxis protein</fullName>
    </submittedName>
</protein>
<dbReference type="EMBL" id="PUIV01000010">
    <property type="protein sequence ID" value="PWB94248.1"/>
    <property type="molecule type" value="Genomic_DNA"/>
</dbReference>
<evidence type="ECO:0000313" key="8">
    <source>
        <dbReference type="EMBL" id="PWB94248.1"/>
    </source>
</evidence>
<dbReference type="InterPro" id="IPR004089">
    <property type="entry name" value="MCPsignal_dom"/>
</dbReference>
<dbReference type="PANTHER" id="PTHR43531">
    <property type="entry name" value="PROTEIN ICFG"/>
    <property type="match status" value="1"/>
</dbReference>
<feature type="domain" description="HAMP" evidence="7">
    <location>
        <begin position="301"/>
        <end position="343"/>
    </location>
</feature>
<dbReference type="SMART" id="SM00283">
    <property type="entry name" value="MA"/>
    <property type="match status" value="1"/>
</dbReference>
<dbReference type="GO" id="GO:0007165">
    <property type="term" value="P:signal transduction"/>
    <property type="evidence" value="ECO:0007669"/>
    <property type="project" value="UniProtKB-KW"/>
</dbReference>
<dbReference type="SUPFAM" id="SSF58104">
    <property type="entry name" value="Methyl-accepting chemotaxis protein (MCP) signaling domain"/>
    <property type="match status" value="1"/>
</dbReference>
<feature type="domain" description="Methyl-accepting transducer" evidence="6">
    <location>
        <begin position="348"/>
        <end position="577"/>
    </location>
</feature>
<keyword evidence="9" id="KW-1185">Reference proteome</keyword>
<dbReference type="PROSITE" id="PS50111">
    <property type="entry name" value="CHEMOTAXIS_TRANSDUC_2"/>
    <property type="match status" value="1"/>
</dbReference>
<comment type="similarity">
    <text evidence="3">Belongs to the methyl-accepting chemotaxis (MCP) protein family.</text>
</comment>
<reference evidence="8 9" key="1">
    <citation type="journal article" date="2018" name="Appl. Microbiol. Biotechnol.">
        <title>Co-cultivation of the strictly anaerobic methanogen Methanosarcina barkeri with aerobic methanotrophs in an oxygen-limited membrane bioreactor.</title>
        <authorList>
            <person name="In 't Zandt M.H."/>
            <person name="van den Bosch T.J.M."/>
            <person name="Rijkers R."/>
            <person name="van Kessel M.A.H.J."/>
            <person name="Jetten M.S.M."/>
            <person name="Welte C.U."/>
        </authorList>
    </citation>
    <scope>NUCLEOTIDE SEQUENCE [LARGE SCALE GENOMIC DNA]</scope>
    <source>
        <strain evidence="8 9">DSM 17706</strain>
    </source>
</reference>
<sequence length="630" mass="67371">MRLSISRAASLLAAVAFLAFLATAGAGRYILDELRIGGSAYQKIGAGKDFNADLLPPPLFLVEAYLDAELAASFKLDAAEAKSRLRTLREKFDERRGFWSKSTLLPASLVALANGPAAREADAFWREIDVFLPAVERGDSAAVSASLARLDERFSAHRALVERQVDEANGFAASMESSAISLVGRYDLASLAATFAIIAALAGAALLAHRRVVKPIVALSDYAAKLARGDKLGQPPFAGRDDEIGRLRDAIAVVHDKLEEVRLAETRAAEQNAAAAAKLEEKAAGAKWYIENRDFFFAEYTAAMERLAEGDLEVRLEKEFIKDYEKLRAQFNAAVERMQHTLRGIVATSGAIGSSTREIARASEDLSQRNEQQAATLAQTAAAVGQITDTVRKAAESAVEAREIVGDAKTDAVKGEKIVGEAIDAMGGIEKSSEQIGQIIGVIDEIAFQTNLLALNAGVEAARAGEAGRGFAVVATEVRSLAQRSAEAAKEIKDLIAVSNARVQDGVTLVAETGASLHRIVEQVNRIDVVVTAIASSAAAQSTGLREVNTAVQEIDQVTQKNAAMSEETNAASRSLAEDSAELVQLVARFKIGEIETRAPSRPMLRRVATARSGSAVRKEAPQEEEWAEF</sequence>
<dbReference type="CDD" id="cd11386">
    <property type="entry name" value="MCP_signal"/>
    <property type="match status" value="1"/>
</dbReference>
<dbReference type="Gene3D" id="1.10.287.950">
    <property type="entry name" value="Methyl-accepting chemotaxis protein"/>
    <property type="match status" value="1"/>
</dbReference>
<dbReference type="GO" id="GO:0006935">
    <property type="term" value="P:chemotaxis"/>
    <property type="evidence" value="ECO:0007669"/>
    <property type="project" value="UniProtKB-KW"/>
</dbReference>
<dbReference type="Gene3D" id="6.10.340.10">
    <property type="match status" value="1"/>
</dbReference>
<evidence type="ECO:0000313" key="9">
    <source>
        <dbReference type="Proteomes" id="UP000245137"/>
    </source>
</evidence>
<comment type="subcellular location">
    <subcellularLocation>
        <location evidence="1">Membrane</location>
    </subcellularLocation>
</comment>
<dbReference type="Pfam" id="PF00672">
    <property type="entry name" value="HAMP"/>
    <property type="match status" value="1"/>
</dbReference>
<organism evidence="8 9">
    <name type="scientific">Methylosinus sporium</name>
    <dbReference type="NCBI Taxonomy" id="428"/>
    <lineage>
        <taxon>Bacteria</taxon>
        <taxon>Pseudomonadati</taxon>
        <taxon>Pseudomonadota</taxon>
        <taxon>Alphaproteobacteria</taxon>
        <taxon>Hyphomicrobiales</taxon>
        <taxon>Methylocystaceae</taxon>
        <taxon>Methylosinus</taxon>
    </lineage>
</organism>
<dbReference type="AlphaFoldDB" id="A0A2U1SRL1"/>
<dbReference type="InterPro" id="IPR051310">
    <property type="entry name" value="MCP_chemotaxis"/>
</dbReference>
<dbReference type="Proteomes" id="UP000245137">
    <property type="component" value="Unassembled WGS sequence"/>
</dbReference>
<dbReference type="Pfam" id="PF00015">
    <property type="entry name" value="MCPsignal"/>
    <property type="match status" value="1"/>
</dbReference>
<evidence type="ECO:0000256" key="3">
    <source>
        <dbReference type="ARBA" id="ARBA00029447"/>
    </source>
</evidence>
<dbReference type="InterPro" id="IPR003660">
    <property type="entry name" value="HAMP_dom"/>
</dbReference>
<dbReference type="SMART" id="SM00304">
    <property type="entry name" value="HAMP"/>
    <property type="match status" value="2"/>
</dbReference>
<name>A0A2U1SRL1_METSR</name>
<dbReference type="GO" id="GO:0016020">
    <property type="term" value="C:membrane"/>
    <property type="evidence" value="ECO:0007669"/>
    <property type="project" value="UniProtKB-SubCell"/>
</dbReference>
<proteinExistence type="inferred from homology"/>
<dbReference type="SUPFAM" id="SSF158472">
    <property type="entry name" value="HAMP domain-like"/>
    <property type="match status" value="1"/>
</dbReference>
<dbReference type="OrthoDB" id="3289104at2"/>
<evidence type="ECO:0000256" key="2">
    <source>
        <dbReference type="ARBA" id="ARBA00022500"/>
    </source>
</evidence>
<feature type="region of interest" description="Disordered" evidence="5">
    <location>
        <begin position="608"/>
        <end position="630"/>
    </location>
</feature>
<comment type="caution">
    <text evidence="8">The sequence shown here is derived from an EMBL/GenBank/DDBJ whole genome shotgun (WGS) entry which is preliminary data.</text>
</comment>
<keyword evidence="2" id="KW-0145">Chemotaxis</keyword>
<dbReference type="PROSITE" id="PS50885">
    <property type="entry name" value="HAMP"/>
    <property type="match status" value="2"/>
</dbReference>
<gene>
    <name evidence="8" type="ORF">C5689_09045</name>
</gene>
<dbReference type="FunFam" id="1.10.287.950:FF:000001">
    <property type="entry name" value="Methyl-accepting chemotaxis sensory transducer"/>
    <property type="match status" value="1"/>
</dbReference>
<evidence type="ECO:0000256" key="1">
    <source>
        <dbReference type="ARBA" id="ARBA00004370"/>
    </source>
</evidence>
<evidence type="ECO:0000259" key="7">
    <source>
        <dbReference type="PROSITE" id="PS50885"/>
    </source>
</evidence>
<evidence type="ECO:0000256" key="5">
    <source>
        <dbReference type="SAM" id="MobiDB-lite"/>
    </source>
</evidence>
<feature type="domain" description="HAMP" evidence="7">
    <location>
        <begin position="210"/>
        <end position="263"/>
    </location>
</feature>
<evidence type="ECO:0000256" key="4">
    <source>
        <dbReference type="PROSITE-ProRule" id="PRU00284"/>
    </source>
</evidence>
<keyword evidence="4" id="KW-0807">Transducer</keyword>